<dbReference type="SMART" id="SM00380">
    <property type="entry name" value="AP2"/>
    <property type="match status" value="1"/>
</dbReference>
<evidence type="ECO:0000256" key="4">
    <source>
        <dbReference type="ARBA" id="ARBA00023159"/>
    </source>
</evidence>
<dbReference type="GO" id="GO:0005634">
    <property type="term" value="C:nucleus"/>
    <property type="evidence" value="ECO:0007669"/>
    <property type="project" value="UniProtKB-SubCell"/>
</dbReference>
<dbReference type="AlphaFoldDB" id="A0A8B8JQ07"/>
<evidence type="ECO:0000313" key="11">
    <source>
        <dbReference type="RefSeq" id="XP_027333545.1"/>
    </source>
</evidence>
<dbReference type="GO" id="GO:0003677">
    <property type="term" value="F:DNA binding"/>
    <property type="evidence" value="ECO:0007669"/>
    <property type="project" value="UniProtKB-KW"/>
</dbReference>
<evidence type="ECO:0000256" key="1">
    <source>
        <dbReference type="ARBA" id="ARBA00004123"/>
    </source>
</evidence>
<dbReference type="KEGG" id="aprc:113848289"/>
<organism evidence="10 11">
    <name type="scientific">Abrus precatorius</name>
    <name type="common">Indian licorice</name>
    <name type="synonym">Glycine abrus</name>
    <dbReference type="NCBI Taxonomy" id="3816"/>
    <lineage>
        <taxon>Eukaryota</taxon>
        <taxon>Viridiplantae</taxon>
        <taxon>Streptophyta</taxon>
        <taxon>Embryophyta</taxon>
        <taxon>Tracheophyta</taxon>
        <taxon>Spermatophyta</taxon>
        <taxon>Magnoliopsida</taxon>
        <taxon>eudicotyledons</taxon>
        <taxon>Gunneridae</taxon>
        <taxon>Pentapetalae</taxon>
        <taxon>rosids</taxon>
        <taxon>fabids</taxon>
        <taxon>Fabales</taxon>
        <taxon>Fabaceae</taxon>
        <taxon>Papilionoideae</taxon>
        <taxon>50 kb inversion clade</taxon>
        <taxon>NPAAA clade</taxon>
        <taxon>indigoferoid/millettioid clade</taxon>
        <taxon>Abreae</taxon>
        <taxon>Abrus</taxon>
    </lineage>
</organism>
<dbReference type="PRINTS" id="PR00367">
    <property type="entry name" value="ETHRSPELEMNT"/>
</dbReference>
<feature type="region of interest" description="Disordered" evidence="8">
    <location>
        <begin position="118"/>
        <end position="151"/>
    </location>
</feature>
<evidence type="ECO:0000256" key="5">
    <source>
        <dbReference type="ARBA" id="ARBA00023163"/>
    </source>
</evidence>
<dbReference type="FunFam" id="3.30.730.10:FF:000001">
    <property type="entry name" value="Ethylene-responsive transcription factor 2"/>
    <property type="match status" value="1"/>
</dbReference>
<reference evidence="10" key="1">
    <citation type="journal article" date="2019" name="Toxins">
        <title>Detection of Abrin-Like and Prepropulchellin-Like Toxin Genes and Transcripts Using Whole Genome Sequencing and Full-Length Transcript Sequencing of Abrus precatorius.</title>
        <authorList>
            <person name="Hovde B.T."/>
            <person name="Daligault H.E."/>
            <person name="Hanschen E.R."/>
            <person name="Kunde Y.A."/>
            <person name="Johnson M.B."/>
            <person name="Starkenburg S.R."/>
            <person name="Johnson S.L."/>
        </authorList>
    </citation>
    <scope>NUCLEOTIDE SEQUENCE [LARGE SCALE GENOMIC DNA]</scope>
</reference>
<dbReference type="GeneID" id="113848289"/>
<dbReference type="InterPro" id="IPR036955">
    <property type="entry name" value="AP2/ERF_dom_sf"/>
</dbReference>
<dbReference type="InterPro" id="IPR001471">
    <property type="entry name" value="AP2/ERF_dom"/>
</dbReference>
<evidence type="ECO:0000256" key="8">
    <source>
        <dbReference type="SAM" id="MobiDB-lite"/>
    </source>
</evidence>
<dbReference type="RefSeq" id="XP_027333545.1">
    <property type="nucleotide sequence ID" value="XM_027477744.1"/>
</dbReference>
<comment type="similarity">
    <text evidence="7">Belongs to the AP2/ERF transcription factor family. ERF subfamily.</text>
</comment>
<name>A0A8B8JQ07_ABRPR</name>
<dbReference type="Pfam" id="PF00847">
    <property type="entry name" value="AP2"/>
    <property type="match status" value="1"/>
</dbReference>
<evidence type="ECO:0000256" key="2">
    <source>
        <dbReference type="ARBA" id="ARBA00023015"/>
    </source>
</evidence>
<gene>
    <name evidence="11" type="primary">LOC113848289</name>
</gene>
<evidence type="ECO:0000259" key="9">
    <source>
        <dbReference type="PROSITE" id="PS51032"/>
    </source>
</evidence>
<dbReference type="CDD" id="cd00018">
    <property type="entry name" value="AP2"/>
    <property type="match status" value="1"/>
</dbReference>
<evidence type="ECO:0000256" key="6">
    <source>
        <dbReference type="ARBA" id="ARBA00023242"/>
    </source>
</evidence>
<accession>A0A8B8JQ07</accession>
<keyword evidence="6" id="KW-0539">Nucleus</keyword>
<dbReference type="Proteomes" id="UP000694853">
    <property type="component" value="Unplaced"/>
</dbReference>
<dbReference type="OrthoDB" id="1918918at2759"/>
<evidence type="ECO:0000313" key="10">
    <source>
        <dbReference type="Proteomes" id="UP000694853"/>
    </source>
</evidence>
<keyword evidence="5" id="KW-0804">Transcription</keyword>
<evidence type="ECO:0000256" key="7">
    <source>
        <dbReference type="ARBA" id="ARBA00024343"/>
    </source>
</evidence>
<dbReference type="InterPro" id="IPR016177">
    <property type="entry name" value="DNA-bd_dom_sf"/>
</dbReference>
<keyword evidence="4" id="KW-0010">Activator</keyword>
<keyword evidence="2" id="KW-0805">Transcription regulation</keyword>
<feature type="compositionally biased region" description="Low complexity" evidence="8">
    <location>
        <begin position="139"/>
        <end position="151"/>
    </location>
</feature>
<sequence>MSGADPTCYSIDSCSANNNNTSSKMYKGVRKRKWGKWVSEIRLPNSRERIWLGSYDTQEKAARAFDAALYCLRGKSASFNFPDTPLNLDINVPHQSLSPQEIQEVAAKFANNHPPLESAQEEPLLESQSGGDHSFGLFESNKSKSNPESSSLSIPMYDCDYGTMQVDHGDLEATDWTFFNMLDDLNGSDFRLYFGPDKMPSGDLLYSTQPPLLFEDNNGDEIEGGDTFSNHSYLWSWNF</sequence>
<dbReference type="GO" id="GO:0003700">
    <property type="term" value="F:DNA-binding transcription factor activity"/>
    <property type="evidence" value="ECO:0007669"/>
    <property type="project" value="InterPro"/>
</dbReference>
<evidence type="ECO:0000256" key="3">
    <source>
        <dbReference type="ARBA" id="ARBA00023125"/>
    </source>
</evidence>
<protein>
    <submittedName>
        <fullName evidence="11">Ethylene-responsive transcription factor ERF018-like</fullName>
    </submittedName>
</protein>
<dbReference type="PANTHER" id="PTHR31985">
    <property type="entry name" value="ETHYLENE-RESPONSIVE TRANSCRIPTION FACTOR ERF042-RELATED"/>
    <property type="match status" value="1"/>
</dbReference>
<dbReference type="SUPFAM" id="SSF54171">
    <property type="entry name" value="DNA-binding domain"/>
    <property type="match status" value="1"/>
</dbReference>
<reference evidence="11" key="2">
    <citation type="submission" date="2025-08" db="UniProtKB">
        <authorList>
            <consortium name="RefSeq"/>
        </authorList>
    </citation>
    <scope>IDENTIFICATION</scope>
    <source>
        <tissue evidence="11">Young leaves</tissue>
    </source>
</reference>
<dbReference type="Gene3D" id="3.30.730.10">
    <property type="entry name" value="AP2/ERF domain"/>
    <property type="match status" value="1"/>
</dbReference>
<feature type="domain" description="AP2/ERF" evidence="9">
    <location>
        <begin position="25"/>
        <end position="82"/>
    </location>
</feature>
<proteinExistence type="inferred from homology"/>
<dbReference type="PROSITE" id="PS51032">
    <property type="entry name" value="AP2_ERF"/>
    <property type="match status" value="1"/>
</dbReference>
<keyword evidence="3" id="KW-0238">DNA-binding</keyword>
<dbReference type="PANTHER" id="PTHR31985:SF273">
    <property type="entry name" value="ETHYLENE-RESPONSIVE TRANSCRIPTION FACTOR ERF017"/>
    <property type="match status" value="1"/>
</dbReference>
<dbReference type="InterPro" id="IPR051032">
    <property type="entry name" value="AP2/ERF_TF_ERF_subfamily"/>
</dbReference>
<comment type="subcellular location">
    <subcellularLocation>
        <location evidence="1">Nucleus</location>
    </subcellularLocation>
</comment>
<keyword evidence="10" id="KW-1185">Reference proteome</keyword>